<dbReference type="EMBL" id="CP029332">
    <property type="protein sequence ID" value="AXO24108.1"/>
    <property type="molecule type" value="Genomic_DNA"/>
</dbReference>
<feature type="compositionally biased region" description="Basic and acidic residues" evidence="1">
    <location>
        <begin position="31"/>
        <end position="46"/>
    </location>
</feature>
<gene>
    <name evidence="2" type="ORF">DFS55_17150</name>
</gene>
<evidence type="ECO:0000256" key="1">
    <source>
        <dbReference type="SAM" id="MobiDB-lite"/>
    </source>
</evidence>
<name>A0A3B6XBS8_MYCAV</name>
<dbReference type="Proteomes" id="UP000259236">
    <property type="component" value="Chromosome"/>
</dbReference>
<sequence>MTVEATTVEAVIPGAESPVDGQTIPGQGIARDGDSEAPKGNREARYRVERNEAREALAQAQARIEQFQLREVERFAGDLAQPSDLLEIGGNSLADFIREDGEVDPELVAEAVAALVEARPGLAKNPRQPAVDPSQGLGGHSGKASPTWGDLLKS</sequence>
<feature type="region of interest" description="Disordered" evidence="1">
    <location>
        <begin position="1"/>
        <end position="46"/>
    </location>
</feature>
<reference evidence="2 3" key="1">
    <citation type="submission" date="2018-05" db="EMBL/GenBank/DDBJ databases">
        <title>Sequencing and annotation of Mycobacterium avium strain 109 (MAC109).</title>
        <authorList>
            <person name="Matern W.M."/>
            <person name="Bader J.S."/>
            <person name="Karakousis P.C."/>
        </authorList>
    </citation>
    <scope>NUCLEOTIDE SEQUENCE [LARGE SCALE GENOMIC DNA]</scope>
    <source>
        <strain evidence="2 3">MAC109</strain>
    </source>
</reference>
<dbReference type="GeneID" id="75269427"/>
<accession>A0A3B6XBS8</accession>
<evidence type="ECO:0000313" key="3">
    <source>
        <dbReference type="Proteomes" id="UP000259236"/>
    </source>
</evidence>
<feature type="region of interest" description="Disordered" evidence="1">
    <location>
        <begin position="118"/>
        <end position="154"/>
    </location>
</feature>
<organism evidence="2 3">
    <name type="scientific">Mycobacterium avium subsp. hominissuis</name>
    <dbReference type="NCBI Taxonomy" id="439334"/>
    <lineage>
        <taxon>Bacteria</taxon>
        <taxon>Bacillati</taxon>
        <taxon>Actinomycetota</taxon>
        <taxon>Actinomycetes</taxon>
        <taxon>Mycobacteriales</taxon>
        <taxon>Mycobacteriaceae</taxon>
        <taxon>Mycobacterium</taxon>
        <taxon>Mycobacterium avium complex (MAC)</taxon>
    </lineage>
</organism>
<protein>
    <submittedName>
        <fullName evidence="2">Uncharacterized protein</fullName>
    </submittedName>
</protein>
<dbReference type="RefSeq" id="WP_062889416.1">
    <property type="nucleotide sequence ID" value="NZ_BDMX01000001.1"/>
</dbReference>
<dbReference type="AlphaFoldDB" id="A0A3B6XBS8"/>
<proteinExistence type="predicted"/>
<evidence type="ECO:0000313" key="2">
    <source>
        <dbReference type="EMBL" id="AXO24108.1"/>
    </source>
</evidence>